<organism evidence="3 4">
    <name type="scientific">Streptomyces maoxianensis</name>
    <dbReference type="NCBI Taxonomy" id="1459942"/>
    <lineage>
        <taxon>Bacteria</taxon>
        <taxon>Bacillati</taxon>
        <taxon>Actinomycetota</taxon>
        <taxon>Actinomycetes</taxon>
        <taxon>Kitasatosporales</taxon>
        <taxon>Streptomycetaceae</taxon>
        <taxon>Streptomyces</taxon>
    </lineage>
</organism>
<evidence type="ECO:0000313" key="4">
    <source>
        <dbReference type="Proteomes" id="UP001595993"/>
    </source>
</evidence>
<evidence type="ECO:0000256" key="1">
    <source>
        <dbReference type="SAM" id="Phobius"/>
    </source>
</evidence>
<feature type="transmembrane region" description="Helical" evidence="1">
    <location>
        <begin position="134"/>
        <end position="152"/>
    </location>
</feature>
<name>A0ABV9FYJ9_9ACTN</name>
<accession>A0ABV9FYJ9</accession>
<dbReference type="InterPro" id="IPR015837">
    <property type="entry name" value="UCP026622_CAAX_protease"/>
</dbReference>
<feature type="transmembrane region" description="Helical" evidence="1">
    <location>
        <begin position="172"/>
        <end position="195"/>
    </location>
</feature>
<keyword evidence="4" id="KW-1185">Reference proteome</keyword>
<gene>
    <name evidence="3" type="ORF">ACFO9E_04625</name>
</gene>
<dbReference type="RefSeq" id="WP_381191858.1">
    <property type="nucleotide sequence ID" value="NZ_JBHSFE010000005.1"/>
</dbReference>
<feature type="transmembrane region" description="Helical" evidence="1">
    <location>
        <begin position="64"/>
        <end position="82"/>
    </location>
</feature>
<dbReference type="Proteomes" id="UP001595993">
    <property type="component" value="Unassembled WGS sequence"/>
</dbReference>
<dbReference type="InterPro" id="IPR003675">
    <property type="entry name" value="Rce1/LyrA-like_dom"/>
</dbReference>
<keyword evidence="1" id="KW-0472">Membrane</keyword>
<dbReference type="GO" id="GO:0016787">
    <property type="term" value="F:hydrolase activity"/>
    <property type="evidence" value="ECO:0007669"/>
    <property type="project" value="UniProtKB-KW"/>
</dbReference>
<comment type="caution">
    <text evidence="3">The sequence shown here is derived from an EMBL/GenBank/DDBJ whole genome shotgun (WGS) entry which is preliminary data.</text>
</comment>
<keyword evidence="3" id="KW-0378">Hydrolase</keyword>
<feature type="domain" description="CAAX prenyl protease 2/Lysostaphin resistance protein A-like" evidence="2">
    <location>
        <begin position="106"/>
        <end position="216"/>
    </location>
</feature>
<evidence type="ECO:0000313" key="3">
    <source>
        <dbReference type="EMBL" id="MFC4607106.1"/>
    </source>
</evidence>
<feature type="transmembrane region" description="Helical" evidence="1">
    <location>
        <begin position="26"/>
        <end position="44"/>
    </location>
</feature>
<keyword evidence="1" id="KW-0812">Transmembrane</keyword>
<sequence>MRMLILAVVVLAAANTLVNRLGPDLYVPVCVTTAGALVLIARRAGITWDELGLGRSSARRGLRWGLVLTGAVVLVYLVALALPFTREAFQDERVADLSGGQLVYRVLVRVPFGTVLLEEIAFRGVLWAMMQRRWGPAWATAVSSALFGLWHIQPSRGLTHSNAAAEAVFGTGGTGVALSVAGAVAGTALAGVVFCELRRRSGSLIPPVALHCALNSTGYALAWAVGRWWGE</sequence>
<dbReference type="EMBL" id="JBHSFE010000005">
    <property type="protein sequence ID" value="MFC4607106.1"/>
    <property type="molecule type" value="Genomic_DNA"/>
</dbReference>
<protein>
    <submittedName>
        <fullName evidence="3">CPBP family intramembrane glutamic endopeptidase</fullName>
        <ecNumber evidence="3">3.4.-.-</ecNumber>
    </submittedName>
</protein>
<keyword evidence="1" id="KW-1133">Transmembrane helix</keyword>
<proteinExistence type="predicted"/>
<evidence type="ECO:0000259" key="2">
    <source>
        <dbReference type="Pfam" id="PF02517"/>
    </source>
</evidence>
<dbReference type="Pfam" id="PF02517">
    <property type="entry name" value="Rce1-like"/>
    <property type="match status" value="1"/>
</dbReference>
<reference evidence="4" key="1">
    <citation type="journal article" date="2019" name="Int. J. Syst. Evol. Microbiol.">
        <title>The Global Catalogue of Microorganisms (GCM) 10K type strain sequencing project: providing services to taxonomists for standard genome sequencing and annotation.</title>
        <authorList>
            <consortium name="The Broad Institute Genomics Platform"/>
            <consortium name="The Broad Institute Genome Sequencing Center for Infectious Disease"/>
            <person name="Wu L."/>
            <person name="Ma J."/>
        </authorList>
    </citation>
    <scope>NUCLEOTIDE SEQUENCE [LARGE SCALE GENOMIC DNA]</scope>
    <source>
        <strain evidence="4">CGMCC 4.7139</strain>
    </source>
</reference>
<dbReference type="PIRSF" id="PIRSF026622">
    <property type="entry name" value="Proteas_026622"/>
    <property type="match status" value="1"/>
</dbReference>
<dbReference type="EC" id="3.4.-.-" evidence="3"/>